<feature type="region of interest" description="Disordered" evidence="1">
    <location>
        <begin position="299"/>
        <end position="322"/>
    </location>
</feature>
<feature type="signal peptide" evidence="2">
    <location>
        <begin position="1"/>
        <end position="21"/>
    </location>
</feature>
<protein>
    <submittedName>
        <fullName evidence="3">Uncharacterized protein</fullName>
    </submittedName>
</protein>
<name>A0ABX2FHQ0_9PSEU</name>
<feature type="region of interest" description="Disordered" evidence="1">
    <location>
        <begin position="164"/>
        <end position="191"/>
    </location>
</feature>
<reference evidence="3 4" key="1">
    <citation type="submission" date="2020-01" db="EMBL/GenBank/DDBJ databases">
        <title>Kibdelosporangium persica a novel Actinomycetes from a hot desert in Iran.</title>
        <authorList>
            <person name="Safaei N."/>
            <person name="Zaburannyi N."/>
            <person name="Mueller R."/>
            <person name="Wink J."/>
        </authorList>
    </citation>
    <scope>NUCLEOTIDE SEQUENCE [LARGE SCALE GENOMIC DNA]</scope>
    <source>
        <strain evidence="3 4">4NS15</strain>
    </source>
</reference>
<comment type="caution">
    <text evidence="3">The sequence shown here is derived from an EMBL/GenBank/DDBJ whole genome shotgun (WGS) entry which is preliminary data.</text>
</comment>
<evidence type="ECO:0000313" key="4">
    <source>
        <dbReference type="Proteomes" id="UP000763557"/>
    </source>
</evidence>
<evidence type="ECO:0000256" key="2">
    <source>
        <dbReference type="SAM" id="SignalP"/>
    </source>
</evidence>
<accession>A0ABX2FHQ0</accession>
<dbReference type="PROSITE" id="PS51257">
    <property type="entry name" value="PROKAR_LIPOPROTEIN"/>
    <property type="match status" value="1"/>
</dbReference>
<proteinExistence type="predicted"/>
<keyword evidence="4" id="KW-1185">Reference proteome</keyword>
<feature type="chain" id="PRO_5046011283" evidence="2">
    <location>
        <begin position="22"/>
        <end position="322"/>
    </location>
</feature>
<sequence>MWRVVRACLLIVLLVVTGCGARPVSPAEPAELPVKPADHLDVFTWSQGVPAGARPLSATFKGPHFSYQFGALAVRPDIDETSGALEGGPARAAAGHEFLVLYRLQGDDTFAPLPQQPLTVEVVVGDVRKRLPKPLERGTALIVSVPLGGDATLEVTDDRPYQYSVRNGLGSASSSPTDGAPSNPGADQIRWQDGKYTEQGAYQGVRTSGPLTVTLDLGSRAELADSLPGVGAAAAKQVWLRLPGAKISTDDPDLKVDLGRSVALALPGGTKVSPRQSASGLLFSVPESFAGGTLTVAPEFPSGSTAKWSRKPAPKQIPLTKA</sequence>
<evidence type="ECO:0000256" key="1">
    <source>
        <dbReference type="SAM" id="MobiDB-lite"/>
    </source>
</evidence>
<organism evidence="3 4">
    <name type="scientific">Kibdelosporangium persicum</name>
    <dbReference type="NCBI Taxonomy" id="2698649"/>
    <lineage>
        <taxon>Bacteria</taxon>
        <taxon>Bacillati</taxon>
        <taxon>Actinomycetota</taxon>
        <taxon>Actinomycetes</taxon>
        <taxon>Pseudonocardiales</taxon>
        <taxon>Pseudonocardiaceae</taxon>
        <taxon>Kibdelosporangium</taxon>
    </lineage>
</organism>
<gene>
    <name evidence="3" type="ORF">GC106_82010</name>
</gene>
<dbReference type="Proteomes" id="UP000763557">
    <property type="component" value="Unassembled WGS sequence"/>
</dbReference>
<keyword evidence="2" id="KW-0732">Signal</keyword>
<evidence type="ECO:0000313" key="3">
    <source>
        <dbReference type="EMBL" id="NRN70926.1"/>
    </source>
</evidence>
<dbReference type="EMBL" id="JAAATY010000047">
    <property type="protein sequence ID" value="NRN70926.1"/>
    <property type="molecule type" value="Genomic_DNA"/>
</dbReference>